<feature type="non-terminal residue" evidence="9">
    <location>
        <position position="1"/>
    </location>
</feature>
<reference evidence="9 11" key="1">
    <citation type="journal article" date="2012" name="Nature">
        <title>Algal genomes reveal evolutionary mosaicism and the fate of nucleomorphs.</title>
        <authorList>
            <consortium name="DOE Joint Genome Institute"/>
            <person name="Curtis B.A."/>
            <person name="Tanifuji G."/>
            <person name="Burki F."/>
            <person name="Gruber A."/>
            <person name="Irimia M."/>
            <person name="Maruyama S."/>
            <person name="Arias M.C."/>
            <person name="Ball S.G."/>
            <person name="Gile G.H."/>
            <person name="Hirakawa Y."/>
            <person name="Hopkins J.F."/>
            <person name="Kuo A."/>
            <person name="Rensing S.A."/>
            <person name="Schmutz J."/>
            <person name="Symeonidi A."/>
            <person name="Elias M."/>
            <person name="Eveleigh R.J."/>
            <person name="Herman E.K."/>
            <person name="Klute M.J."/>
            <person name="Nakayama T."/>
            <person name="Obornik M."/>
            <person name="Reyes-Prieto A."/>
            <person name="Armbrust E.V."/>
            <person name="Aves S.J."/>
            <person name="Beiko R.G."/>
            <person name="Coutinho P."/>
            <person name="Dacks J.B."/>
            <person name="Durnford D.G."/>
            <person name="Fast N.M."/>
            <person name="Green B.R."/>
            <person name="Grisdale C.J."/>
            <person name="Hempel F."/>
            <person name="Henrissat B."/>
            <person name="Hoppner M.P."/>
            <person name="Ishida K."/>
            <person name="Kim E."/>
            <person name="Koreny L."/>
            <person name="Kroth P.G."/>
            <person name="Liu Y."/>
            <person name="Malik S.B."/>
            <person name="Maier U.G."/>
            <person name="McRose D."/>
            <person name="Mock T."/>
            <person name="Neilson J.A."/>
            <person name="Onodera N.T."/>
            <person name="Poole A.M."/>
            <person name="Pritham E.J."/>
            <person name="Richards T.A."/>
            <person name="Rocap G."/>
            <person name="Roy S.W."/>
            <person name="Sarai C."/>
            <person name="Schaack S."/>
            <person name="Shirato S."/>
            <person name="Slamovits C.H."/>
            <person name="Spencer D.F."/>
            <person name="Suzuki S."/>
            <person name="Worden A.Z."/>
            <person name="Zauner S."/>
            <person name="Barry K."/>
            <person name="Bell C."/>
            <person name="Bharti A.K."/>
            <person name="Crow J.A."/>
            <person name="Grimwood J."/>
            <person name="Kramer R."/>
            <person name="Lindquist E."/>
            <person name="Lucas S."/>
            <person name="Salamov A."/>
            <person name="McFadden G.I."/>
            <person name="Lane C.E."/>
            <person name="Keeling P.J."/>
            <person name="Gray M.W."/>
            <person name="Grigoriev I.V."/>
            <person name="Archibald J.M."/>
        </authorList>
    </citation>
    <scope>NUCLEOTIDE SEQUENCE</scope>
    <source>
        <strain evidence="9 11">CCMP2712</strain>
    </source>
</reference>
<evidence type="ECO:0000256" key="4">
    <source>
        <dbReference type="ARBA" id="ARBA00022964"/>
    </source>
</evidence>
<keyword evidence="2" id="KW-0479">Metal-binding</keyword>
<keyword evidence="7" id="KW-0175">Coiled coil</keyword>
<evidence type="ECO:0000256" key="7">
    <source>
        <dbReference type="SAM" id="Coils"/>
    </source>
</evidence>
<dbReference type="EMBL" id="JH992990">
    <property type="protein sequence ID" value="EKX47282.1"/>
    <property type="molecule type" value="Genomic_DNA"/>
</dbReference>
<dbReference type="SMART" id="SM00702">
    <property type="entry name" value="P4Hc"/>
    <property type="match status" value="1"/>
</dbReference>
<organism evidence="9">
    <name type="scientific">Guillardia theta (strain CCMP2712)</name>
    <name type="common">Cryptophyte</name>
    <dbReference type="NCBI Taxonomy" id="905079"/>
    <lineage>
        <taxon>Eukaryota</taxon>
        <taxon>Cryptophyceae</taxon>
        <taxon>Pyrenomonadales</taxon>
        <taxon>Geminigeraceae</taxon>
        <taxon>Guillardia</taxon>
    </lineage>
</organism>
<evidence type="ECO:0000313" key="11">
    <source>
        <dbReference type="Proteomes" id="UP000011087"/>
    </source>
</evidence>
<comment type="cofactor">
    <cofactor evidence="1">
        <name>L-ascorbate</name>
        <dbReference type="ChEBI" id="CHEBI:38290"/>
    </cofactor>
</comment>
<dbReference type="STRING" id="905079.L1JG56"/>
<reference evidence="10" key="3">
    <citation type="submission" date="2016-03" db="UniProtKB">
        <authorList>
            <consortium name="EnsemblProtists"/>
        </authorList>
    </citation>
    <scope>IDENTIFICATION</scope>
</reference>
<evidence type="ECO:0000259" key="8">
    <source>
        <dbReference type="PROSITE" id="PS51471"/>
    </source>
</evidence>
<evidence type="ECO:0000256" key="6">
    <source>
        <dbReference type="ARBA" id="ARBA00023004"/>
    </source>
</evidence>
<keyword evidence="6" id="KW-0408">Iron</keyword>
<dbReference type="Proteomes" id="UP000011087">
    <property type="component" value="Unassembled WGS sequence"/>
</dbReference>
<dbReference type="Gene3D" id="2.60.120.620">
    <property type="entry name" value="q2cbj1_9rhob like domain"/>
    <property type="match status" value="1"/>
</dbReference>
<keyword evidence="5" id="KW-0560">Oxidoreductase</keyword>
<evidence type="ECO:0000256" key="2">
    <source>
        <dbReference type="ARBA" id="ARBA00022723"/>
    </source>
</evidence>
<dbReference type="GO" id="GO:0051213">
    <property type="term" value="F:dioxygenase activity"/>
    <property type="evidence" value="ECO:0007669"/>
    <property type="project" value="UniProtKB-KW"/>
</dbReference>
<dbReference type="PANTHER" id="PTHR24014">
    <property type="entry name" value="2-OXOGLUTARATE AND IRON-DEPENDENT OXYGENASE DOMAIN-CONTAINING PROTEIN 2"/>
    <property type="match status" value="1"/>
</dbReference>
<dbReference type="eggNOG" id="KOG1971">
    <property type="taxonomic scope" value="Eukaryota"/>
</dbReference>
<reference evidence="11" key="2">
    <citation type="submission" date="2012-11" db="EMBL/GenBank/DDBJ databases">
        <authorList>
            <person name="Kuo A."/>
            <person name="Curtis B.A."/>
            <person name="Tanifuji G."/>
            <person name="Burki F."/>
            <person name="Gruber A."/>
            <person name="Irimia M."/>
            <person name="Maruyama S."/>
            <person name="Arias M.C."/>
            <person name="Ball S.G."/>
            <person name="Gile G.H."/>
            <person name="Hirakawa Y."/>
            <person name="Hopkins J.F."/>
            <person name="Rensing S.A."/>
            <person name="Schmutz J."/>
            <person name="Symeonidi A."/>
            <person name="Elias M."/>
            <person name="Eveleigh R.J."/>
            <person name="Herman E.K."/>
            <person name="Klute M.J."/>
            <person name="Nakayama T."/>
            <person name="Obornik M."/>
            <person name="Reyes-Prieto A."/>
            <person name="Armbrust E.V."/>
            <person name="Aves S.J."/>
            <person name="Beiko R.G."/>
            <person name="Coutinho P."/>
            <person name="Dacks J.B."/>
            <person name="Durnford D.G."/>
            <person name="Fast N.M."/>
            <person name="Green B.R."/>
            <person name="Grisdale C."/>
            <person name="Hempe F."/>
            <person name="Henrissat B."/>
            <person name="Hoppner M.P."/>
            <person name="Ishida K.-I."/>
            <person name="Kim E."/>
            <person name="Koreny L."/>
            <person name="Kroth P.G."/>
            <person name="Liu Y."/>
            <person name="Malik S.-B."/>
            <person name="Maier U.G."/>
            <person name="McRose D."/>
            <person name="Mock T."/>
            <person name="Neilson J.A."/>
            <person name="Onodera N.T."/>
            <person name="Poole A.M."/>
            <person name="Pritham E.J."/>
            <person name="Richards T.A."/>
            <person name="Rocap G."/>
            <person name="Roy S.W."/>
            <person name="Sarai C."/>
            <person name="Schaack S."/>
            <person name="Shirato S."/>
            <person name="Slamovits C.H."/>
            <person name="Spencer D.F."/>
            <person name="Suzuki S."/>
            <person name="Worden A.Z."/>
            <person name="Zauner S."/>
            <person name="Barry K."/>
            <person name="Bell C."/>
            <person name="Bharti A.K."/>
            <person name="Crow J.A."/>
            <person name="Grimwood J."/>
            <person name="Kramer R."/>
            <person name="Lindquist E."/>
            <person name="Lucas S."/>
            <person name="Salamov A."/>
            <person name="McFadden G.I."/>
            <person name="Lane C.E."/>
            <person name="Keeling P.J."/>
            <person name="Gray M.W."/>
            <person name="Grigoriev I.V."/>
            <person name="Archibald J.M."/>
        </authorList>
    </citation>
    <scope>NUCLEOTIDE SEQUENCE</scope>
    <source>
        <strain evidence="11">CCMP2712</strain>
    </source>
</reference>
<dbReference type="GeneID" id="17303937"/>
<dbReference type="Pfam" id="PF25238">
    <property type="entry name" value="OGFOD2-like"/>
    <property type="match status" value="1"/>
</dbReference>
<evidence type="ECO:0000256" key="1">
    <source>
        <dbReference type="ARBA" id="ARBA00001961"/>
    </source>
</evidence>
<dbReference type="AlphaFoldDB" id="L1JG56"/>
<dbReference type="EnsemblProtists" id="EKX47282">
    <property type="protein sequence ID" value="EKX47282"/>
    <property type="gene ID" value="GUITHDRAFT_46957"/>
</dbReference>
<dbReference type="GO" id="GO:0005506">
    <property type="term" value="F:iron ion binding"/>
    <property type="evidence" value="ECO:0007669"/>
    <property type="project" value="InterPro"/>
</dbReference>
<keyword evidence="3" id="KW-0847">Vitamin C</keyword>
<evidence type="ECO:0000313" key="10">
    <source>
        <dbReference type="EnsemblProtists" id="EKX47282"/>
    </source>
</evidence>
<protein>
    <recommendedName>
        <fullName evidence="8">Fe2OG dioxygenase domain-containing protein</fullName>
    </recommendedName>
</protein>
<gene>
    <name evidence="9" type="ORF">GUITHDRAFT_46957</name>
</gene>
<dbReference type="RefSeq" id="XP_005834262.1">
    <property type="nucleotide sequence ID" value="XM_005834205.1"/>
</dbReference>
<dbReference type="PROSITE" id="PS51471">
    <property type="entry name" value="FE2OG_OXY"/>
    <property type="match status" value="1"/>
</dbReference>
<evidence type="ECO:0000256" key="3">
    <source>
        <dbReference type="ARBA" id="ARBA00022896"/>
    </source>
</evidence>
<feature type="non-terminal residue" evidence="9">
    <location>
        <position position="314"/>
    </location>
</feature>
<dbReference type="GO" id="GO:0031418">
    <property type="term" value="F:L-ascorbic acid binding"/>
    <property type="evidence" value="ECO:0007669"/>
    <property type="project" value="UniProtKB-KW"/>
</dbReference>
<dbReference type="InterPro" id="IPR006620">
    <property type="entry name" value="Pro_4_hyd_alph"/>
</dbReference>
<keyword evidence="11" id="KW-1185">Reference proteome</keyword>
<dbReference type="PaxDb" id="55529-EKX47282"/>
<dbReference type="GO" id="GO:0016705">
    <property type="term" value="F:oxidoreductase activity, acting on paired donors, with incorporation or reduction of molecular oxygen"/>
    <property type="evidence" value="ECO:0007669"/>
    <property type="project" value="InterPro"/>
</dbReference>
<feature type="domain" description="Fe2OG dioxygenase" evidence="8">
    <location>
        <begin position="188"/>
        <end position="283"/>
    </location>
</feature>
<dbReference type="OrthoDB" id="1736837at2759"/>
<evidence type="ECO:0000256" key="5">
    <source>
        <dbReference type="ARBA" id="ARBA00023002"/>
    </source>
</evidence>
<name>L1JG56_GUITC</name>
<sequence length="314" mass="35530">AMVMHATFGLDHYPNYLQRWQMSDIEELEMKLRAQLDKVVEEKEKLRQKLLSSSSFLCRLATAPAPQDIWDKRFLELIDGDGKLRLGKLNKILSEEADGVYSFPLLQPSLCQQIVSCANDFAAFTRQEKLEGKFDSERPAVLDMMKLGWINDMLLRQVVSPLAEALFEDELEGETLDWRHGYIVGYAPKDPGQAGTEFRPRRNHLVSHTDDSEITLNVCLQSDYQGGELVFHGRRGSGEELKTLGSFKAPAPGWAVLHVGRQLHEVLPVTGGKRYGLILWTRSMRGMRSGVCPCCWLNRRHPTSAACVCGPQWN</sequence>
<dbReference type="PANTHER" id="PTHR24014:SF4">
    <property type="entry name" value="2-OXOGLUTARATE AND IRON-DEPENDENT OXYGENASE DOMAIN-CONTAINING PROTEIN 2"/>
    <property type="match status" value="1"/>
</dbReference>
<dbReference type="HOGENOM" id="CLU_712651_0_0_1"/>
<proteinExistence type="predicted"/>
<dbReference type="OMA" id="EVEHMER"/>
<accession>L1JG56</accession>
<evidence type="ECO:0000313" key="9">
    <source>
        <dbReference type="EMBL" id="EKX47282.1"/>
    </source>
</evidence>
<feature type="coiled-coil region" evidence="7">
    <location>
        <begin position="22"/>
        <end position="49"/>
    </location>
</feature>
<dbReference type="KEGG" id="gtt:GUITHDRAFT_46957"/>
<keyword evidence="4" id="KW-0223">Dioxygenase</keyword>
<dbReference type="InterPro" id="IPR005123">
    <property type="entry name" value="Oxoglu/Fe-dep_dioxygenase_dom"/>
</dbReference>